<name>A0A7M7JX79_VARDE</name>
<dbReference type="RefSeq" id="XP_022658398.1">
    <property type="nucleotide sequence ID" value="XM_022802663.1"/>
</dbReference>
<evidence type="ECO:0000256" key="2">
    <source>
        <dbReference type="ARBA" id="ARBA00013750"/>
    </source>
</evidence>
<dbReference type="PANTHER" id="PTHR12967">
    <property type="entry name" value="PROTEIN SHQ1 HOMOLOG"/>
    <property type="match status" value="1"/>
</dbReference>
<dbReference type="InterPro" id="IPR008978">
    <property type="entry name" value="HSP20-like_chaperone"/>
</dbReference>
<dbReference type="AlphaFoldDB" id="A0A7M7JX79"/>
<protein>
    <recommendedName>
        <fullName evidence="2">Protein SHQ1 homolog</fullName>
    </recommendedName>
</protein>
<dbReference type="GO" id="GO:0005654">
    <property type="term" value="C:nucleoplasm"/>
    <property type="evidence" value="ECO:0007669"/>
    <property type="project" value="TreeGrafter"/>
</dbReference>
<evidence type="ECO:0000313" key="5">
    <source>
        <dbReference type="EnsemblMetazoa" id="XP_022658398"/>
    </source>
</evidence>
<dbReference type="EnsemblMetazoa" id="XM_022802663">
    <property type="protein sequence ID" value="XP_022658398"/>
    <property type="gene ID" value="LOC111249162"/>
</dbReference>
<evidence type="ECO:0000259" key="4">
    <source>
        <dbReference type="PROSITE" id="PS51203"/>
    </source>
</evidence>
<proteinExistence type="inferred from homology"/>
<dbReference type="InterPro" id="IPR039742">
    <property type="entry name" value="Shq1"/>
</dbReference>
<dbReference type="Gene3D" id="2.60.40.790">
    <property type="match status" value="1"/>
</dbReference>
<organism evidence="5 6">
    <name type="scientific">Varroa destructor</name>
    <name type="common">Honeybee mite</name>
    <dbReference type="NCBI Taxonomy" id="109461"/>
    <lineage>
        <taxon>Eukaryota</taxon>
        <taxon>Metazoa</taxon>
        <taxon>Ecdysozoa</taxon>
        <taxon>Arthropoda</taxon>
        <taxon>Chelicerata</taxon>
        <taxon>Arachnida</taxon>
        <taxon>Acari</taxon>
        <taxon>Parasitiformes</taxon>
        <taxon>Mesostigmata</taxon>
        <taxon>Gamasina</taxon>
        <taxon>Dermanyssoidea</taxon>
        <taxon>Varroidae</taxon>
        <taxon>Varroa</taxon>
    </lineage>
</organism>
<dbReference type="OMA" id="HNIESAW"/>
<dbReference type="GO" id="GO:0000493">
    <property type="term" value="P:box H/ACA snoRNP assembly"/>
    <property type="evidence" value="ECO:0007669"/>
    <property type="project" value="InterPro"/>
</dbReference>
<dbReference type="InterPro" id="IPR007052">
    <property type="entry name" value="CS_dom"/>
</dbReference>
<accession>A0A7M7JX79</accession>
<dbReference type="InterPro" id="IPR048696">
    <property type="entry name" value="SHQ1-like_CS"/>
</dbReference>
<dbReference type="KEGG" id="vde:111249162"/>
<dbReference type="Pfam" id="PF21413">
    <property type="entry name" value="SHQ1-like_CS"/>
    <property type="match status" value="1"/>
</dbReference>
<feature type="region of interest" description="Disordered" evidence="3">
    <location>
        <begin position="462"/>
        <end position="522"/>
    </location>
</feature>
<dbReference type="Pfam" id="PF04925">
    <property type="entry name" value="SHQ1"/>
    <property type="match status" value="1"/>
</dbReference>
<dbReference type="InParanoid" id="A0A7M7JX79"/>
<dbReference type="GO" id="GO:0051082">
    <property type="term" value="F:unfolded protein binding"/>
    <property type="evidence" value="ECO:0007669"/>
    <property type="project" value="TreeGrafter"/>
</dbReference>
<dbReference type="CDD" id="cd06463">
    <property type="entry name" value="p23_like"/>
    <property type="match status" value="1"/>
</dbReference>
<keyword evidence="6" id="KW-1185">Reference proteome</keyword>
<dbReference type="GeneID" id="111249162"/>
<dbReference type="PANTHER" id="PTHR12967:SF0">
    <property type="entry name" value="PROTEIN SHQ1 HOMOLOG"/>
    <property type="match status" value="1"/>
</dbReference>
<dbReference type="PROSITE" id="PS51203">
    <property type="entry name" value="CS"/>
    <property type="match status" value="1"/>
</dbReference>
<feature type="compositionally biased region" description="Low complexity" evidence="3">
    <location>
        <begin position="488"/>
        <end position="514"/>
    </location>
</feature>
<dbReference type="OrthoDB" id="73639at2759"/>
<comment type="similarity">
    <text evidence="1">Belongs to the SHQ1 family.</text>
</comment>
<feature type="domain" description="CS" evidence="4">
    <location>
        <begin position="1"/>
        <end position="89"/>
    </location>
</feature>
<evidence type="ECO:0000256" key="3">
    <source>
        <dbReference type="SAM" id="MobiDB-lite"/>
    </source>
</evidence>
<dbReference type="Proteomes" id="UP000594260">
    <property type="component" value="Unplaced"/>
</dbReference>
<dbReference type="InterPro" id="IPR007009">
    <property type="entry name" value="Shq1_C"/>
</dbReference>
<dbReference type="GO" id="GO:0005737">
    <property type="term" value="C:cytoplasm"/>
    <property type="evidence" value="ECO:0007669"/>
    <property type="project" value="TreeGrafter"/>
</dbReference>
<evidence type="ECO:0000256" key="1">
    <source>
        <dbReference type="ARBA" id="ARBA00005607"/>
    </source>
</evidence>
<reference evidence="5" key="1">
    <citation type="submission" date="2021-01" db="UniProtKB">
        <authorList>
            <consortium name="EnsemblMetazoa"/>
        </authorList>
    </citation>
    <scope>IDENTIFICATION</scope>
</reference>
<sequence length="522" mass="59203">MLTPVFELKQDSDTVFLTIKAPYTNIKKCDITVIDDEVKFYSDPYFLRLNLPGNVVENGNATAKYDADTGTFELVLPKEIPGEHFKDLDLLTKLLAPKVKPSQQPFIENIENAPNEVLDDKDGDIWQVEQVPFDEGAASLNSRAYGFNRSKTGVIGRMQEDLPNVCDIRNPEHKSVEEARLERLEREKNDFDDDHYLHDFFDELGEIEEVRTMQLDFTKDFEFDANERELLTRLSARSYLMTKGDKLRCILGLVDLIFAWAYHNRVSEGELHSESGWTMAKLSSTLSYFEEFTSMKSVMNSCVRRALIYPLYRHFDLALQCWVDVADIFRTGRKQLLKCLLDIHNALKRDADARYILNELYIKDYMIWLQRQCKNERLLEIADKMRQTTVTKEELCLDLVRLEEAAKLVDLEQEMESLSTGSNVMPSCVQMVNALEVAAESARNAFETQLPANAIEIGEAAGLDSDDESEAASSTSANDSDDYDSCEESNSSDACTSSTSNSSSSTSEPQSLESVPSVNRTL</sequence>
<dbReference type="SUPFAM" id="SSF49764">
    <property type="entry name" value="HSP20-like chaperones"/>
    <property type="match status" value="1"/>
</dbReference>
<evidence type="ECO:0000313" key="6">
    <source>
        <dbReference type="Proteomes" id="UP000594260"/>
    </source>
</evidence>